<dbReference type="RefSeq" id="WP_021071457.1">
    <property type="nucleotide sequence ID" value="NZ_ATDL01000017.1"/>
</dbReference>
<name>U2J6I3_9SPHI</name>
<dbReference type="PANTHER" id="PTHR42872:SF6">
    <property type="entry name" value="PROTEIN-GLUTAMATE METHYLESTERASE_PROTEIN-GLUTAMINE GLUTAMINASE"/>
    <property type="match status" value="1"/>
</dbReference>
<sequence>MKGSAENIVLIGGSAGSLLLITEILENLPKKIDYALCIVIHRSPVFSTGIENNLSKKLNRTIIAVTDKTPIKEGTIYFAPPGYHLLIEPDRSFALDSSEEVNYSRPSIDVLFETCAQVYGKNCSAFLLSGANTDGAHGLKTIEEFGGSTFIQNPEDALIDTMPKSGILESNTSTILKNQEIIRYFSHNLQLP</sequence>
<dbReference type="PATRIC" id="fig|1346330.5.peg.3319"/>
<dbReference type="PROSITE" id="PS50122">
    <property type="entry name" value="CHEB"/>
    <property type="match status" value="1"/>
</dbReference>
<evidence type="ECO:0000256" key="4">
    <source>
        <dbReference type="PROSITE-ProRule" id="PRU00050"/>
    </source>
</evidence>
<dbReference type="GO" id="GO:0006935">
    <property type="term" value="P:chemotaxis"/>
    <property type="evidence" value="ECO:0007669"/>
    <property type="project" value="UniProtKB-UniRule"/>
</dbReference>
<protein>
    <recommendedName>
        <fullName evidence="2">protein-glutamate methylesterase</fullName>
        <ecNumber evidence="2">3.1.1.61</ecNumber>
    </recommendedName>
</protein>
<evidence type="ECO:0000313" key="6">
    <source>
        <dbReference type="EMBL" id="ERJ58263.1"/>
    </source>
</evidence>
<evidence type="ECO:0000259" key="5">
    <source>
        <dbReference type="PROSITE" id="PS50122"/>
    </source>
</evidence>
<gene>
    <name evidence="6" type="ORF">M472_05750</name>
</gene>
<feature type="domain" description="CheB-type methylesterase" evidence="5">
    <location>
        <begin position="2"/>
        <end position="181"/>
    </location>
</feature>
<dbReference type="EC" id="3.1.1.61" evidence="2"/>
<feature type="active site" evidence="4">
    <location>
        <position position="134"/>
    </location>
</feature>
<keyword evidence="7" id="KW-1185">Reference proteome</keyword>
<dbReference type="Proteomes" id="UP000016584">
    <property type="component" value="Unassembled WGS sequence"/>
</dbReference>
<dbReference type="InterPro" id="IPR000673">
    <property type="entry name" value="Sig_transdc_resp-reg_Me-estase"/>
</dbReference>
<accession>U2J6I3</accession>
<comment type="caution">
    <text evidence="6">The sequence shown here is derived from an EMBL/GenBank/DDBJ whole genome shotgun (WGS) entry which is preliminary data.</text>
</comment>
<dbReference type="CDD" id="cd16433">
    <property type="entry name" value="CheB"/>
    <property type="match status" value="1"/>
</dbReference>
<organism evidence="6 7">
    <name type="scientific">Sphingobacterium paucimobilis HER1398</name>
    <dbReference type="NCBI Taxonomy" id="1346330"/>
    <lineage>
        <taxon>Bacteria</taxon>
        <taxon>Pseudomonadati</taxon>
        <taxon>Bacteroidota</taxon>
        <taxon>Sphingobacteriia</taxon>
        <taxon>Sphingobacteriales</taxon>
        <taxon>Sphingobacteriaceae</taxon>
        <taxon>Sphingobacterium</taxon>
    </lineage>
</organism>
<keyword evidence="4" id="KW-0145">Chemotaxis</keyword>
<dbReference type="InterPro" id="IPR035909">
    <property type="entry name" value="CheB_C"/>
</dbReference>
<dbReference type="EMBL" id="ATDL01000017">
    <property type="protein sequence ID" value="ERJ58263.1"/>
    <property type="molecule type" value="Genomic_DNA"/>
</dbReference>
<dbReference type="AlphaFoldDB" id="U2J6I3"/>
<evidence type="ECO:0000313" key="7">
    <source>
        <dbReference type="Proteomes" id="UP000016584"/>
    </source>
</evidence>
<evidence type="ECO:0000256" key="2">
    <source>
        <dbReference type="ARBA" id="ARBA00039140"/>
    </source>
</evidence>
<feature type="active site" evidence="4">
    <location>
        <position position="41"/>
    </location>
</feature>
<dbReference type="STRING" id="1346330.M472_05750"/>
<evidence type="ECO:0000256" key="3">
    <source>
        <dbReference type="ARBA" id="ARBA00048267"/>
    </source>
</evidence>
<dbReference type="SUPFAM" id="SSF52738">
    <property type="entry name" value="Methylesterase CheB, C-terminal domain"/>
    <property type="match status" value="1"/>
</dbReference>
<dbReference type="GO" id="GO:0005737">
    <property type="term" value="C:cytoplasm"/>
    <property type="evidence" value="ECO:0007669"/>
    <property type="project" value="InterPro"/>
</dbReference>
<comment type="catalytic activity">
    <reaction evidence="3">
        <text>[protein]-L-glutamate 5-O-methyl ester + H2O = L-glutamyl-[protein] + methanol + H(+)</text>
        <dbReference type="Rhea" id="RHEA:23236"/>
        <dbReference type="Rhea" id="RHEA-COMP:10208"/>
        <dbReference type="Rhea" id="RHEA-COMP:10311"/>
        <dbReference type="ChEBI" id="CHEBI:15377"/>
        <dbReference type="ChEBI" id="CHEBI:15378"/>
        <dbReference type="ChEBI" id="CHEBI:17790"/>
        <dbReference type="ChEBI" id="CHEBI:29973"/>
        <dbReference type="ChEBI" id="CHEBI:82795"/>
        <dbReference type="EC" id="3.1.1.61"/>
    </reaction>
</comment>
<dbReference type="Pfam" id="PF01339">
    <property type="entry name" value="CheB_methylest"/>
    <property type="match status" value="1"/>
</dbReference>
<dbReference type="Gene3D" id="3.40.50.180">
    <property type="entry name" value="Methylesterase CheB, C-terminal domain"/>
    <property type="match status" value="1"/>
</dbReference>
<keyword evidence="1 4" id="KW-0378">Hydrolase</keyword>
<dbReference type="PANTHER" id="PTHR42872">
    <property type="entry name" value="PROTEIN-GLUTAMATE METHYLESTERASE/PROTEIN-GLUTAMINE GLUTAMINASE"/>
    <property type="match status" value="1"/>
</dbReference>
<dbReference type="OrthoDB" id="1524092at2"/>
<dbReference type="GO" id="GO:0000156">
    <property type="term" value="F:phosphorelay response regulator activity"/>
    <property type="evidence" value="ECO:0007669"/>
    <property type="project" value="InterPro"/>
</dbReference>
<dbReference type="eggNOG" id="COG2201">
    <property type="taxonomic scope" value="Bacteria"/>
</dbReference>
<evidence type="ECO:0000256" key="1">
    <source>
        <dbReference type="ARBA" id="ARBA00022801"/>
    </source>
</evidence>
<reference evidence="6 7" key="1">
    <citation type="journal article" date="2013" name="Genome Announc.">
        <title>The Draft Genome Sequence of Sphingomonas paucimobilis Strain HER1398 (Proteobacteria), Host to the Giant PAU Phage, Indicates That It Is a Member of the Genus Sphingobacterium (Bacteroidetes).</title>
        <authorList>
            <person name="White R.A.III."/>
            <person name="Suttle C.A."/>
        </authorList>
    </citation>
    <scope>NUCLEOTIDE SEQUENCE [LARGE SCALE GENOMIC DNA]</scope>
    <source>
        <strain evidence="6 7">HER1398</strain>
    </source>
</reference>
<dbReference type="GO" id="GO:0008984">
    <property type="term" value="F:protein-glutamate methylesterase activity"/>
    <property type="evidence" value="ECO:0007669"/>
    <property type="project" value="UniProtKB-EC"/>
</dbReference>
<proteinExistence type="predicted"/>
<feature type="active site" evidence="4">
    <location>
        <position position="14"/>
    </location>
</feature>